<sequence>MRSQGLFALSLSPFSSQNDTCSPGHRFSCCRTCFEKDGMKGSSKQASKYTSPTEVFITVAQLAGSCL</sequence>
<name>A0A0A9FMS9_ARUDO</name>
<proteinExistence type="predicted"/>
<dbReference type="AlphaFoldDB" id="A0A0A9FMS9"/>
<protein>
    <submittedName>
        <fullName evidence="1">Uncharacterized protein</fullName>
    </submittedName>
</protein>
<organism evidence="1">
    <name type="scientific">Arundo donax</name>
    <name type="common">Giant reed</name>
    <name type="synonym">Donax arundinaceus</name>
    <dbReference type="NCBI Taxonomy" id="35708"/>
    <lineage>
        <taxon>Eukaryota</taxon>
        <taxon>Viridiplantae</taxon>
        <taxon>Streptophyta</taxon>
        <taxon>Embryophyta</taxon>
        <taxon>Tracheophyta</taxon>
        <taxon>Spermatophyta</taxon>
        <taxon>Magnoliopsida</taxon>
        <taxon>Liliopsida</taxon>
        <taxon>Poales</taxon>
        <taxon>Poaceae</taxon>
        <taxon>PACMAD clade</taxon>
        <taxon>Arundinoideae</taxon>
        <taxon>Arundineae</taxon>
        <taxon>Arundo</taxon>
    </lineage>
</organism>
<evidence type="ECO:0000313" key="1">
    <source>
        <dbReference type="EMBL" id="JAE11601.1"/>
    </source>
</evidence>
<reference evidence="1" key="1">
    <citation type="submission" date="2014-09" db="EMBL/GenBank/DDBJ databases">
        <authorList>
            <person name="Magalhaes I.L.F."/>
            <person name="Oliveira U."/>
            <person name="Santos F.R."/>
            <person name="Vidigal T.H.D.A."/>
            <person name="Brescovit A.D."/>
            <person name="Santos A.J."/>
        </authorList>
    </citation>
    <scope>NUCLEOTIDE SEQUENCE</scope>
    <source>
        <tissue evidence="1">Shoot tissue taken approximately 20 cm above the soil surface</tissue>
    </source>
</reference>
<accession>A0A0A9FMS9</accession>
<dbReference type="EMBL" id="GBRH01186295">
    <property type="protein sequence ID" value="JAE11601.1"/>
    <property type="molecule type" value="Transcribed_RNA"/>
</dbReference>
<reference evidence="1" key="2">
    <citation type="journal article" date="2015" name="Data Brief">
        <title>Shoot transcriptome of the giant reed, Arundo donax.</title>
        <authorList>
            <person name="Barrero R.A."/>
            <person name="Guerrero F.D."/>
            <person name="Moolhuijzen P."/>
            <person name="Goolsby J.A."/>
            <person name="Tidwell J."/>
            <person name="Bellgard S.E."/>
            <person name="Bellgard M.I."/>
        </authorList>
    </citation>
    <scope>NUCLEOTIDE SEQUENCE</scope>
    <source>
        <tissue evidence="1">Shoot tissue taken approximately 20 cm above the soil surface</tissue>
    </source>
</reference>